<dbReference type="EMBL" id="MAGO01000013">
    <property type="protein sequence ID" value="OCC14333.1"/>
    <property type="molecule type" value="Genomic_DNA"/>
</dbReference>
<evidence type="ECO:0000313" key="3">
    <source>
        <dbReference type="Proteomes" id="UP000093080"/>
    </source>
</evidence>
<gene>
    <name evidence="2" type="ORF">DBT_2206</name>
</gene>
<dbReference type="RefSeq" id="WP_161939965.1">
    <property type="nucleotide sequence ID" value="NZ_MAGO01000013.1"/>
</dbReference>
<proteinExistence type="predicted"/>
<evidence type="ECO:0000256" key="1">
    <source>
        <dbReference type="SAM" id="Phobius"/>
    </source>
</evidence>
<dbReference type="STRING" id="1156395.DBT_2206"/>
<comment type="caution">
    <text evidence="2">The sequence shown here is derived from an EMBL/GenBank/DDBJ whole genome shotgun (WGS) entry which is preliminary data.</text>
</comment>
<dbReference type="Proteomes" id="UP000093080">
    <property type="component" value="Unassembled WGS sequence"/>
</dbReference>
<keyword evidence="1" id="KW-1133">Transmembrane helix</keyword>
<keyword evidence="1" id="KW-0472">Membrane</keyword>
<reference evidence="2 3" key="1">
    <citation type="submission" date="2016-06" db="EMBL/GenBank/DDBJ databases">
        <title>Respiratory ammonification of nitrate coupled to the oxidation of elemental sulfur in deep-sea autotrophic thermophilic bacteria.</title>
        <authorList>
            <person name="Slobodkina G.B."/>
            <person name="Mardanov A.V."/>
            <person name="Ravin N.V."/>
            <person name="Frolova A.A."/>
            <person name="Viryasiv M.B."/>
            <person name="Chernyh N.A."/>
            <person name="Bonch-Osmolovskaya E.A."/>
            <person name="Slobodkin A.I."/>
        </authorList>
    </citation>
    <scope>NUCLEOTIDE SEQUENCE [LARGE SCALE GENOMIC DNA]</scope>
    <source>
        <strain evidence="2 3">S69</strain>
    </source>
</reference>
<dbReference type="AlphaFoldDB" id="A0A1B9F389"/>
<keyword evidence="3" id="KW-1185">Reference proteome</keyword>
<evidence type="ECO:0000313" key="2">
    <source>
        <dbReference type="EMBL" id="OCC14333.1"/>
    </source>
</evidence>
<keyword evidence="1" id="KW-0812">Transmembrane</keyword>
<sequence>MGGLFVDGARFRFLKAILEDEQLLRTYNDPILFYKDVLITNPRRHKGRHYLQLVDWPLLGGGTYSEIMANMAFYSLVLTHPIRTSFKKMIRR</sequence>
<organism evidence="2 3">
    <name type="scientific">Dissulfuribacter thermophilus</name>
    <dbReference type="NCBI Taxonomy" id="1156395"/>
    <lineage>
        <taxon>Bacteria</taxon>
        <taxon>Pseudomonadati</taxon>
        <taxon>Thermodesulfobacteriota</taxon>
        <taxon>Dissulfuribacteria</taxon>
        <taxon>Dissulfuribacterales</taxon>
        <taxon>Dissulfuribacteraceae</taxon>
        <taxon>Dissulfuribacter</taxon>
    </lineage>
</organism>
<accession>A0A1B9F389</accession>
<feature type="transmembrane region" description="Helical" evidence="1">
    <location>
        <begin position="67"/>
        <end position="86"/>
    </location>
</feature>
<name>A0A1B9F389_9BACT</name>
<protein>
    <submittedName>
        <fullName evidence="2">Uncharacterized protein</fullName>
    </submittedName>
</protein>